<dbReference type="Gene3D" id="3.90.1200.10">
    <property type="match status" value="1"/>
</dbReference>
<dbReference type="InterPro" id="IPR052898">
    <property type="entry name" value="ACAD10-like"/>
</dbReference>
<protein>
    <submittedName>
        <fullName evidence="2">Phosphotransferase family protein</fullName>
    </submittedName>
</protein>
<feature type="domain" description="Aminoglycoside phosphotransferase" evidence="1">
    <location>
        <begin position="43"/>
        <end position="279"/>
    </location>
</feature>
<dbReference type="SUPFAM" id="SSF56112">
    <property type="entry name" value="Protein kinase-like (PK-like)"/>
    <property type="match status" value="1"/>
</dbReference>
<dbReference type="Pfam" id="PF01636">
    <property type="entry name" value="APH"/>
    <property type="match status" value="1"/>
</dbReference>
<evidence type="ECO:0000313" key="2">
    <source>
        <dbReference type="EMBL" id="MBW8484803.1"/>
    </source>
</evidence>
<evidence type="ECO:0000259" key="1">
    <source>
        <dbReference type="Pfam" id="PF01636"/>
    </source>
</evidence>
<sequence length="361" mass="39116">MTSGSERVRDVRAEDAFDVAAVHEWLALHMPGYRGAFAAPPRVRQFAGGASNLTYLLSPPDGASPGVVLRRPPRGTRAASAHDMGREVLVQRRLRPHLDVVPRVHAFCEDETVIGAPFYVMEHLRGTVLGAEPPAGADLGEAAARALGETVIDTLADLHSVDVAAAGLEPLGRGPGYVRRQVSGWSRRWTGAATPDAPDAAALLAWLDERRPGDVAARLLHGDWKLDNLVVDLAGAAPRIVGVLDWEMATVGDPLMDLGAAMAYWITADDDPDYTVLRRQPTHLPGMPTRERAVARYLDRTGLPVDDWRFYEVFGLFRLAVIVQQIWARYTAGQTTDPQFAAFGSLVAMLIARAARRAGVG</sequence>
<keyword evidence="3" id="KW-1185">Reference proteome</keyword>
<comment type="caution">
    <text evidence="2">The sequence shown here is derived from an EMBL/GenBank/DDBJ whole genome shotgun (WGS) entry which is preliminary data.</text>
</comment>
<dbReference type="Gene3D" id="3.30.200.20">
    <property type="entry name" value="Phosphorylase Kinase, domain 1"/>
    <property type="match status" value="1"/>
</dbReference>
<dbReference type="InterPro" id="IPR011009">
    <property type="entry name" value="Kinase-like_dom_sf"/>
</dbReference>
<dbReference type="Proteomes" id="UP000774570">
    <property type="component" value="Unassembled WGS sequence"/>
</dbReference>
<dbReference type="PANTHER" id="PTHR47829:SF1">
    <property type="entry name" value="HAD FAMILY PHOSPHATASE"/>
    <property type="match status" value="1"/>
</dbReference>
<dbReference type="InterPro" id="IPR002575">
    <property type="entry name" value="Aminoglycoside_PTrfase"/>
</dbReference>
<dbReference type="RefSeq" id="WP_220168038.1">
    <property type="nucleotide sequence ID" value="NZ_JAIBOA010000013.1"/>
</dbReference>
<dbReference type="InterPro" id="IPR041726">
    <property type="entry name" value="ACAD10_11_N"/>
</dbReference>
<reference evidence="2 3" key="1">
    <citation type="submission" date="2021-07" db="EMBL/GenBank/DDBJ databases">
        <title>Actinomadura sp. PM05-2 isolated from lichen.</title>
        <authorList>
            <person name="Somphong A."/>
            <person name="Phongsopitanun W."/>
            <person name="Tanasupawat S."/>
            <person name="Peongsungnone V."/>
        </authorList>
    </citation>
    <scope>NUCLEOTIDE SEQUENCE [LARGE SCALE GENOMIC DNA]</scope>
    <source>
        <strain evidence="2 3">PM05-2</strain>
    </source>
</reference>
<proteinExistence type="predicted"/>
<gene>
    <name evidence="2" type="ORF">K1Y72_20645</name>
</gene>
<accession>A0ABS7FWK4</accession>
<evidence type="ECO:0000313" key="3">
    <source>
        <dbReference type="Proteomes" id="UP000774570"/>
    </source>
</evidence>
<name>A0ABS7FWK4_9ACTN</name>
<organism evidence="2 3">
    <name type="scientific">Actinomadura parmotrematis</name>
    <dbReference type="NCBI Taxonomy" id="2864039"/>
    <lineage>
        <taxon>Bacteria</taxon>
        <taxon>Bacillati</taxon>
        <taxon>Actinomycetota</taxon>
        <taxon>Actinomycetes</taxon>
        <taxon>Streptosporangiales</taxon>
        <taxon>Thermomonosporaceae</taxon>
        <taxon>Actinomadura</taxon>
    </lineage>
</organism>
<dbReference type="EMBL" id="JAIBOA010000013">
    <property type="protein sequence ID" value="MBW8484803.1"/>
    <property type="molecule type" value="Genomic_DNA"/>
</dbReference>
<dbReference type="PANTHER" id="PTHR47829">
    <property type="entry name" value="HYDROLASE, PUTATIVE (AFU_ORTHOLOGUE AFUA_1G12880)-RELATED"/>
    <property type="match status" value="1"/>
</dbReference>
<dbReference type="CDD" id="cd05154">
    <property type="entry name" value="ACAD10_11_N-like"/>
    <property type="match status" value="1"/>
</dbReference>